<dbReference type="EMBL" id="FNSV01000005">
    <property type="protein sequence ID" value="SEC45070.1"/>
    <property type="molecule type" value="Genomic_DNA"/>
</dbReference>
<organism evidence="1 2">
    <name type="scientific">Rhodococcus koreensis</name>
    <dbReference type="NCBI Taxonomy" id="99653"/>
    <lineage>
        <taxon>Bacteria</taxon>
        <taxon>Bacillati</taxon>
        <taxon>Actinomycetota</taxon>
        <taxon>Actinomycetes</taxon>
        <taxon>Mycobacteriales</taxon>
        <taxon>Nocardiaceae</taxon>
        <taxon>Rhodococcus</taxon>
    </lineage>
</organism>
<name>A0A1H4SM04_9NOCA</name>
<evidence type="ECO:0000313" key="1">
    <source>
        <dbReference type="EMBL" id="SEC45070.1"/>
    </source>
</evidence>
<accession>A0A1H4SM04</accession>
<reference evidence="2" key="1">
    <citation type="submission" date="2016-10" db="EMBL/GenBank/DDBJ databases">
        <authorList>
            <person name="Varghese N."/>
            <person name="Submissions S."/>
        </authorList>
    </citation>
    <scope>NUCLEOTIDE SEQUENCE [LARGE SCALE GENOMIC DNA]</scope>
    <source>
        <strain evidence="2">DSM 44498</strain>
    </source>
</reference>
<dbReference type="RefSeq" id="WP_072943001.1">
    <property type="nucleotide sequence ID" value="NZ_FNSV01000005.1"/>
</dbReference>
<keyword evidence="2" id="KW-1185">Reference proteome</keyword>
<dbReference type="AlphaFoldDB" id="A0A1H4SM04"/>
<protein>
    <submittedName>
        <fullName evidence="1">Uncharacterized protein</fullName>
    </submittedName>
</protein>
<gene>
    <name evidence="1" type="ORF">SAMN04490239_4137</name>
</gene>
<evidence type="ECO:0000313" key="2">
    <source>
        <dbReference type="Proteomes" id="UP000183561"/>
    </source>
</evidence>
<dbReference type="Proteomes" id="UP000183561">
    <property type="component" value="Unassembled WGS sequence"/>
</dbReference>
<sequence length="281" mass="30921">MIWARPANALRHVEKLDARVTRIVAGFAASDVFWSSGCDPRRFPTNSAGSLVVPHMLWDMSNGDVVAIDDVEVGYGGAAPGRAFSLLSELGLSDPVARGIAYSRRSLTRLGRDGRTVLQSIAHSDWPGFRLHTPTRIGTAWVLRVTADNLEDRLRPVGAPAVRPSTGRIAAMIADELDRDDLPGWARGPRIARYLPSRDAARNAGFVDRSDRNSPAPDRSRAYQLIVEQGSLQLWFELPDQQGAGGQPPRDAYVLMQNLRIPRPSGESVVADDDRLRYGYR</sequence>
<proteinExistence type="predicted"/>
<dbReference type="OrthoDB" id="4469495at2"/>